<feature type="region of interest" description="Disordered" evidence="1">
    <location>
        <begin position="1"/>
        <end position="134"/>
    </location>
</feature>
<accession>A0ABN9QAA3</accession>
<sequence length="193" mass="20999">GLRVASGPGGQGRDRHRGDRQRKDPRLPAAGLLRLCQPRHGPAAQRSRPARPVADAGAGAADRGGGQALRQMYQHEHRRHVRRKPEVRAGQPVPARGPRHHRLPWPHERLPRGGAGPAERLPQAGAGRGRSDARHGFRATDQENLGARAQAAAHDVLHRYLAQGRPQPRCRDPLPALHGDDRRPRRGAAGQSG</sequence>
<name>A0ABN9QAA3_9DINO</name>
<feature type="compositionally biased region" description="Basic and acidic residues" evidence="1">
    <location>
        <begin position="12"/>
        <end position="26"/>
    </location>
</feature>
<dbReference type="EMBL" id="CAUYUJ010002879">
    <property type="protein sequence ID" value="CAK0802769.1"/>
    <property type="molecule type" value="Genomic_DNA"/>
</dbReference>
<reference evidence="2" key="1">
    <citation type="submission" date="2023-10" db="EMBL/GenBank/DDBJ databases">
        <authorList>
            <person name="Chen Y."/>
            <person name="Shah S."/>
            <person name="Dougan E. K."/>
            <person name="Thang M."/>
            <person name="Chan C."/>
        </authorList>
    </citation>
    <scope>NUCLEOTIDE SEQUENCE [LARGE SCALE GENOMIC DNA]</scope>
</reference>
<dbReference type="Proteomes" id="UP001189429">
    <property type="component" value="Unassembled WGS sequence"/>
</dbReference>
<evidence type="ECO:0000256" key="1">
    <source>
        <dbReference type="SAM" id="MobiDB-lite"/>
    </source>
</evidence>
<proteinExistence type="predicted"/>
<feature type="region of interest" description="Disordered" evidence="1">
    <location>
        <begin position="157"/>
        <end position="193"/>
    </location>
</feature>
<comment type="caution">
    <text evidence="2">The sequence shown here is derived from an EMBL/GenBank/DDBJ whole genome shotgun (WGS) entry which is preliminary data.</text>
</comment>
<organism evidence="2 3">
    <name type="scientific">Prorocentrum cordatum</name>
    <dbReference type="NCBI Taxonomy" id="2364126"/>
    <lineage>
        <taxon>Eukaryota</taxon>
        <taxon>Sar</taxon>
        <taxon>Alveolata</taxon>
        <taxon>Dinophyceae</taxon>
        <taxon>Prorocentrales</taxon>
        <taxon>Prorocentraceae</taxon>
        <taxon>Prorocentrum</taxon>
    </lineage>
</organism>
<feature type="non-terminal residue" evidence="2">
    <location>
        <position position="1"/>
    </location>
</feature>
<evidence type="ECO:0000313" key="2">
    <source>
        <dbReference type="EMBL" id="CAK0802769.1"/>
    </source>
</evidence>
<gene>
    <name evidence="2" type="ORF">PCOR1329_LOCUS10159</name>
</gene>
<feature type="non-terminal residue" evidence="2">
    <location>
        <position position="193"/>
    </location>
</feature>
<feature type="compositionally biased region" description="Basic residues" evidence="1">
    <location>
        <begin position="76"/>
        <end position="85"/>
    </location>
</feature>
<evidence type="ECO:0000313" key="3">
    <source>
        <dbReference type="Proteomes" id="UP001189429"/>
    </source>
</evidence>
<feature type="compositionally biased region" description="Low complexity" evidence="1">
    <location>
        <begin position="50"/>
        <end position="61"/>
    </location>
</feature>
<protein>
    <submittedName>
        <fullName evidence="2">Uncharacterized protein</fullName>
    </submittedName>
</protein>
<keyword evidence="3" id="KW-1185">Reference proteome</keyword>